<evidence type="ECO:0000256" key="2">
    <source>
        <dbReference type="ARBA" id="ARBA00022723"/>
    </source>
</evidence>
<dbReference type="PRINTS" id="PR00413">
    <property type="entry name" value="HADHALOGNASE"/>
</dbReference>
<evidence type="ECO:0000256" key="1">
    <source>
        <dbReference type="ARBA" id="ARBA00001946"/>
    </source>
</evidence>
<name>A0ABS2PSU7_9STRE</name>
<dbReference type="GO" id="GO:0016787">
    <property type="term" value="F:hydrolase activity"/>
    <property type="evidence" value="ECO:0007669"/>
    <property type="project" value="UniProtKB-KW"/>
</dbReference>
<comment type="cofactor">
    <cofactor evidence="1">
        <name>Mg(2+)</name>
        <dbReference type="ChEBI" id="CHEBI:18420"/>
    </cofactor>
</comment>
<dbReference type="InterPro" id="IPR006439">
    <property type="entry name" value="HAD-SF_hydro_IA"/>
</dbReference>
<dbReference type="RefSeq" id="WP_205009872.1">
    <property type="nucleotide sequence ID" value="NZ_JAFBEH010000025.1"/>
</dbReference>
<dbReference type="InterPro" id="IPR041492">
    <property type="entry name" value="HAD_2"/>
</dbReference>
<protein>
    <submittedName>
        <fullName evidence="5">Hydrolase of the HAD superfamily</fullName>
    </submittedName>
</protein>
<dbReference type="SFLD" id="SFLDS00003">
    <property type="entry name" value="Haloacid_Dehalogenase"/>
    <property type="match status" value="1"/>
</dbReference>
<sequence>MLAYKNYIFDFYGTLVHIETDEESLDFWRTIAELYSSLGATYEASELRKAYIRLVADEEANLAQPSQLDYVEIDILQVFKRLYTECPNRDKLSWKLDLETASRLIAAAFRIESRKELRAYDATVQLLDYLKSQGDKIFLLSNAQKAFTLQELKQTGLYDYFDKIYISSDYGMKKPRPQFWEMVLTENKLNLSESVMIGNDFTTDIAIADSLGMDSIFINSFNYNEKELKEKNTSKVPVVEDIGGVMEVVTCMR</sequence>
<dbReference type="Pfam" id="PF13419">
    <property type="entry name" value="HAD_2"/>
    <property type="match status" value="1"/>
</dbReference>
<proteinExistence type="predicted"/>
<dbReference type="PANTHER" id="PTHR46470">
    <property type="entry name" value="N-ACYLNEURAMINATE-9-PHOSPHATASE"/>
    <property type="match status" value="1"/>
</dbReference>
<accession>A0ABS2PSU7</accession>
<dbReference type="InterPro" id="IPR051400">
    <property type="entry name" value="HAD-like_hydrolase"/>
</dbReference>
<keyword evidence="4" id="KW-0460">Magnesium</keyword>
<comment type="caution">
    <text evidence="5">The sequence shown here is derived from an EMBL/GenBank/DDBJ whole genome shotgun (WGS) entry which is preliminary data.</text>
</comment>
<reference evidence="5 6" key="1">
    <citation type="submission" date="2021-01" db="EMBL/GenBank/DDBJ databases">
        <title>Genomic Encyclopedia of Type Strains, Phase IV (KMG-IV): sequencing the most valuable type-strain genomes for metagenomic binning, comparative biology and taxonomic classification.</title>
        <authorList>
            <person name="Goeker M."/>
        </authorList>
    </citation>
    <scope>NUCLEOTIDE SEQUENCE [LARGE SCALE GENOMIC DNA]</scope>
    <source>
        <strain evidence="5 6">DSM 27382</strain>
    </source>
</reference>
<dbReference type="Gene3D" id="1.10.150.520">
    <property type="match status" value="1"/>
</dbReference>
<dbReference type="PANTHER" id="PTHR46470:SF2">
    <property type="entry name" value="GLYCERALDEHYDE 3-PHOSPHATE PHOSPHATASE"/>
    <property type="match status" value="1"/>
</dbReference>
<dbReference type="InterPro" id="IPR023214">
    <property type="entry name" value="HAD_sf"/>
</dbReference>
<dbReference type="SFLD" id="SFLDG01129">
    <property type="entry name" value="C1.5:_HAD__Beta-PGM__Phosphata"/>
    <property type="match status" value="1"/>
</dbReference>
<dbReference type="InterPro" id="IPR036412">
    <property type="entry name" value="HAD-like_sf"/>
</dbReference>
<dbReference type="SUPFAM" id="SSF56784">
    <property type="entry name" value="HAD-like"/>
    <property type="match status" value="1"/>
</dbReference>
<dbReference type="Gene3D" id="3.40.50.1000">
    <property type="entry name" value="HAD superfamily/HAD-like"/>
    <property type="match status" value="1"/>
</dbReference>
<evidence type="ECO:0000313" key="5">
    <source>
        <dbReference type="EMBL" id="MBM7643001.1"/>
    </source>
</evidence>
<evidence type="ECO:0000256" key="4">
    <source>
        <dbReference type="ARBA" id="ARBA00022842"/>
    </source>
</evidence>
<dbReference type="NCBIfam" id="TIGR01549">
    <property type="entry name" value="HAD-SF-IA-v1"/>
    <property type="match status" value="1"/>
</dbReference>
<evidence type="ECO:0000313" key="6">
    <source>
        <dbReference type="Proteomes" id="UP000697472"/>
    </source>
</evidence>
<evidence type="ECO:0000256" key="3">
    <source>
        <dbReference type="ARBA" id="ARBA00022801"/>
    </source>
</evidence>
<keyword evidence="6" id="KW-1185">Reference proteome</keyword>
<keyword evidence="3 5" id="KW-0378">Hydrolase</keyword>
<organism evidence="5 6">
    <name type="scientific">Streptococcus loxodontisalivarius</name>
    <dbReference type="NCBI Taxonomy" id="1349415"/>
    <lineage>
        <taxon>Bacteria</taxon>
        <taxon>Bacillati</taxon>
        <taxon>Bacillota</taxon>
        <taxon>Bacilli</taxon>
        <taxon>Lactobacillales</taxon>
        <taxon>Streptococcaceae</taxon>
        <taxon>Streptococcus</taxon>
    </lineage>
</organism>
<gene>
    <name evidence="5" type="ORF">JOC28_001302</name>
</gene>
<dbReference type="EMBL" id="JAFBEH010000025">
    <property type="protein sequence ID" value="MBM7643001.1"/>
    <property type="molecule type" value="Genomic_DNA"/>
</dbReference>
<dbReference type="Proteomes" id="UP000697472">
    <property type="component" value="Unassembled WGS sequence"/>
</dbReference>
<keyword evidence="2" id="KW-0479">Metal-binding</keyword>